<feature type="transmembrane region" description="Helical" evidence="6">
    <location>
        <begin position="151"/>
        <end position="171"/>
    </location>
</feature>
<comment type="caution">
    <text evidence="8">The sequence shown here is derived from an EMBL/GenBank/DDBJ whole genome shotgun (WGS) entry which is preliminary data.</text>
</comment>
<proteinExistence type="predicted"/>
<dbReference type="GO" id="GO:0005385">
    <property type="term" value="F:zinc ion transmembrane transporter activity"/>
    <property type="evidence" value="ECO:0007669"/>
    <property type="project" value="TreeGrafter"/>
</dbReference>
<dbReference type="Pfam" id="PF02535">
    <property type="entry name" value="Zip"/>
    <property type="match status" value="1"/>
</dbReference>
<evidence type="ECO:0000313" key="9">
    <source>
        <dbReference type="Proteomes" id="UP001178507"/>
    </source>
</evidence>
<dbReference type="GO" id="GO:0006882">
    <property type="term" value="P:intracellular zinc ion homeostasis"/>
    <property type="evidence" value="ECO:0007669"/>
    <property type="project" value="TreeGrafter"/>
</dbReference>
<evidence type="ECO:0000256" key="1">
    <source>
        <dbReference type="ARBA" id="ARBA00004141"/>
    </source>
</evidence>
<dbReference type="PANTHER" id="PTHR16950:SF16">
    <property type="entry name" value="ZINC TRANSPORTER ZIP13"/>
    <property type="match status" value="1"/>
</dbReference>
<dbReference type="AlphaFoldDB" id="A0AA36ITX8"/>
<accession>A0AA36ITX8</accession>
<comment type="subcellular location">
    <subcellularLocation>
        <location evidence="1">Membrane</location>
        <topology evidence="1">Multi-pass membrane protein</topology>
    </subcellularLocation>
</comment>
<evidence type="ECO:0000256" key="6">
    <source>
        <dbReference type="SAM" id="Phobius"/>
    </source>
</evidence>
<evidence type="ECO:0000256" key="3">
    <source>
        <dbReference type="ARBA" id="ARBA00022989"/>
    </source>
</evidence>
<keyword evidence="7" id="KW-0732">Signal</keyword>
<name>A0AA36ITX8_9DINO</name>
<gene>
    <name evidence="8" type="ORF">EVOR1521_LOCUS18674</name>
</gene>
<feature type="transmembrane region" description="Helical" evidence="6">
    <location>
        <begin position="183"/>
        <end position="202"/>
    </location>
</feature>
<dbReference type="InterPro" id="IPR003689">
    <property type="entry name" value="ZIP"/>
</dbReference>
<keyword evidence="4 6" id="KW-0472">Membrane</keyword>
<keyword evidence="9" id="KW-1185">Reference proteome</keyword>
<dbReference type="GO" id="GO:0016020">
    <property type="term" value="C:membrane"/>
    <property type="evidence" value="ECO:0007669"/>
    <property type="project" value="UniProtKB-SubCell"/>
</dbReference>
<feature type="transmembrane region" description="Helical" evidence="6">
    <location>
        <begin position="382"/>
        <end position="402"/>
    </location>
</feature>
<feature type="signal peptide" evidence="7">
    <location>
        <begin position="1"/>
        <end position="20"/>
    </location>
</feature>
<dbReference type="EMBL" id="CAUJNA010002669">
    <property type="protein sequence ID" value="CAJ1393918.1"/>
    <property type="molecule type" value="Genomic_DNA"/>
</dbReference>
<evidence type="ECO:0000256" key="7">
    <source>
        <dbReference type="SAM" id="SignalP"/>
    </source>
</evidence>
<protein>
    <recommendedName>
        <fullName evidence="10">Zinc transporter</fullName>
    </recommendedName>
</protein>
<keyword evidence="3 6" id="KW-1133">Transmembrane helix</keyword>
<feature type="transmembrane region" description="Helical" evidence="6">
    <location>
        <begin position="349"/>
        <end position="370"/>
    </location>
</feature>
<evidence type="ECO:0000256" key="2">
    <source>
        <dbReference type="ARBA" id="ARBA00022692"/>
    </source>
</evidence>
<feature type="transmembrane region" description="Helical" evidence="6">
    <location>
        <begin position="214"/>
        <end position="231"/>
    </location>
</feature>
<sequence>MTRLVRIVLASVCLAGLARGRDEGGHWHATESASHDAHEHAHETSAREQGAHAAHGHDAHEHDAHGHDAHEHDVHGHDAHEHDVHGHDAHKHDAHGHDAHKHDAHGHDVHEHDVHGHNAHSAEDGASLPEVLISFTAFAKPLHASHRWLCAYASALVMSAISFAGAALLVLLRMPKLGPVVEYCSLTFAATVLVADALVHLLPHALEGADHGTMTSVGIAATVGCLGILAVPELCEPHQHKGDCHEHHDQVHAYGIANLVTEMMHNFVDGISLGLAWMAGAPAGISTALAVAVHELPQELGDFMVLRAAGFPVPKLLFWNFVASLTCVAGVALVHVLGQTELAAAVQQYMTAFTAGSFLSLSLNMIFPQVSESINKHHKGRAATMAKALCCVLAVLATYVLVRIGDLEGGHDHGHGHGHGHGHEL</sequence>
<evidence type="ECO:0000256" key="4">
    <source>
        <dbReference type="ARBA" id="ARBA00023136"/>
    </source>
</evidence>
<feature type="chain" id="PRO_5041453646" description="Zinc transporter" evidence="7">
    <location>
        <begin position="21"/>
        <end position="425"/>
    </location>
</feature>
<evidence type="ECO:0000313" key="8">
    <source>
        <dbReference type="EMBL" id="CAJ1393918.1"/>
    </source>
</evidence>
<feature type="region of interest" description="Disordered" evidence="5">
    <location>
        <begin position="25"/>
        <end position="122"/>
    </location>
</feature>
<evidence type="ECO:0008006" key="10">
    <source>
        <dbReference type="Google" id="ProtNLM"/>
    </source>
</evidence>
<dbReference type="Proteomes" id="UP001178507">
    <property type="component" value="Unassembled WGS sequence"/>
</dbReference>
<keyword evidence="2 6" id="KW-0812">Transmembrane</keyword>
<dbReference type="PANTHER" id="PTHR16950">
    <property type="entry name" value="ZINC TRANSPORTER SLC39A7 HISTIDINE-RICH MEMBRANE PROTEIN KE4"/>
    <property type="match status" value="1"/>
</dbReference>
<evidence type="ECO:0000256" key="5">
    <source>
        <dbReference type="SAM" id="MobiDB-lite"/>
    </source>
</evidence>
<organism evidence="8 9">
    <name type="scientific">Effrenium voratum</name>
    <dbReference type="NCBI Taxonomy" id="2562239"/>
    <lineage>
        <taxon>Eukaryota</taxon>
        <taxon>Sar</taxon>
        <taxon>Alveolata</taxon>
        <taxon>Dinophyceae</taxon>
        <taxon>Suessiales</taxon>
        <taxon>Symbiodiniaceae</taxon>
        <taxon>Effrenium</taxon>
    </lineage>
</organism>
<feature type="transmembrane region" description="Helical" evidence="6">
    <location>
        <begin position="316"/>
        <end position="337"/>
    </location>
</feature>
<feature type="transmembrane region" description="Helical" evidence="6">
    <location>
        <begin position="273"/>
        <end position="296"/>
    </location>
</feature>
<reference evidence="8" key="1">
    <citation type="submission" date="2023-08" db="EMBL/GenBank/DDBJ databases">
        <authorList>
            <person name="Chen Y."/>
            <person name="Shah S."/>
            <person name="Dougan E. K."/>
            <person name="Thang M."/>
            <person name="Chan C."/>
        </authorList>
    </citation>
    <scope>NUCLEOTIDE SEQUENCE</scope>
</reference>